<organism evidence="2 3">
    <name type="scientific">Glossina palpalis gambiensis</name>
    <dbReference type="NCBI Taxonomy" id="67801"/>
    <lineage>
        <taxon>Eukaryota</taxon>
        <taxon>Metazoa</taxon>
        <taxon>Ecdysozoa</taxon>
        <taxon>Arthropoda</taxon>
        <taxon>Hexapoda</taxon>
        <taxon>Insecta</taxon>
        <taxon>Pterygota</taxon>
        <taxon>Neoptera</taxon>
        <taxon>Endopterygota</taxon>
        <taxon>Diptera</taxon>
        <taxon>Brachycera</taxon>
        <taxon>Muscomorpha</taxon>
        <taxon>Hippoboscoidea</taxon>
        <taxon>Glossinidae</taxon>
        <taxon>Glossina</taxon>
    </lineage>
</organism>
<reference evidence="3" key="1">
    <citation type="submission" date="2015-01" db="EMBL/GenBank/DDBJ databases">
        <authorList>
            <person name="Aksoy S."/>
            <person name="Warren W."/>
            <person name="Wilson R.K."/>
        </authorList>
    </citation>
    <scope>NUCLEOTIDE SEQUENCE [LARGE SCALE GENOMIC DNA]</scope>
    <source>
        <strain evidence="3">IAEA</strain>
    </source>
</reference>
<name>A0A1B0B3N3_9MUSC</name>
<dbReference type="EnsemblMetazoa" id="GPPI017763-RA">
    <property type="protein sequence ID" value="GPPI017763-PA"/>
    <property type="gene ID" value="GPPI017763"/>
</dbReference>
<accession>A0A1B0B3N3</accession>
<proteinExistence type="predicted"/>
<keyword evidence="1" id="KW-1133">Transmembrane helix</keyword>
<dbReference type="AlphaFoldDB" id="A0A1B0B3N3"/>
<feature type="transmembrane region" description="Helical" evidence="1">
    <location>
        <begin position="39"/>
        <end position="61"/>
    </location>
</feature>
<keyword evidence="1" id="KW-0472">Membrane</keyword>
<reference evidence="2" key="2">
    <citation type="submission" date="2020-05" db="UniProtKB">
        <authorList>
            <consortium name="EnsemblMetazoa"/>
        </authorList>
    </citation>
    <scope>IDENTIFICATION</scope>
    <source>
        <strain evidence="2">IAEA</strain>
    </source>
</reference>
<dbReference type="EMBL" id="JXJN01007928">
    <property type="status" value="NOT_ANNOTATED_CDS"/>
    <property type="molecule type" value="Genomic_DNA"/>
</dbReference>
<keyword evidence="1" id="KW-0812">Transmembrane</keyword>
<sequence>MKIRWEICSVFNTSSTDTKIRKLSFKGSQKRFKKAVRKASSIVIGLYTFSLMSPCVIRLTLSNYTNQT</sequence>
<dbReference type="Proteomes" id="UP000092460">
    <property type="component" value="Unassembled WGS sequence"/>
</dbReference>
<evidence type="ECO:0000313" key="2">
    <source>
        <dbReference type="EnsemblMetazoa" id="GPPI017763-PA"/>
    </source>
</evidence>
<evidence type="ECO:0000313" key="3">
    <source>
        <dbReference type="Proteomes" id="UP000092460"/>
    </source>
</evidence>
<evidence type="ECO:0000256" key="1">
    <source>
        <dbReference type="SAM" id="Phobius"/>
    </source>
</evidence>
<dbReference type="EMBL" id="JXJN01007929">
    <property type="status" value="NOT_ANNOTATED_CDS"/>
    <property type="molecule type" value="Genomic_DNA"/>
</dbReference>
<keyword evidence="3" id="KW-1185">Reference proteome</keyword>
<protein>
    <submittedName>
        <fullName evidence="2">Uncharacterized protein</fullName>
    </submittedName>
</protein>
<dbReference type="VEuPathDB" id="VectorBase:GPPI017763"/>